<dbReference type="InterPro" id="IPR003034">
    <property type="entry name" value="SAP_dom"/>
</dbReference>
<dbReference type="Pfam" id="PF09159">
    <property type="entry name" value="Ydc2-catalyt"/>
    <property type="match status" value="1"/>
</dbReference>
<evidence type="ECO:0000313" key="3">
    <source>
        <dbReference type="Proteomes" id="UP000603453"/>
    </source>
</evidence>
<dbReference type="PROSITE" id="PS50800">
    <property type="entry name" value="SAP"/>
    <property type="match status" value="1"/>
</dbReference>
<feature type="domain" description="SAP" evidence="1">
    <location>
        <begin position="9"/>
        <end position="43"/>
    </location>
</feature>
<dbReference type="PANTHER" id="PTHR28072">
    <property type="entry name" value="CRUCIFORM CUTTING ENDONUCLEASE 1, MITOCHONDRIAL-RELATED"/>
    <property type="match status" value="1"/>
</dbReference>
<evidence type="ECO:0000313" key="2">
    <source>
        <dbReference type="EMBL" id="KAG2202642.1"/>
    </source>
</evidence>
<dbReference type="CDD" id="cd16963">
    <property type="entry name" value="CCE1"/>
    <property type="match status" value="1"/>
</dbReference>
<dbReference type="GO" id="GO:0005737">
    <property type="term" value="C:cytoplasm"/>
    <property type="evidence" value="ECO:0007669"/>
    <property type="project" value="UniProtKB-ARBA"/>
</dbReference>
<dbReference type="InterPro" id="IPR015242">
    <property type="entry name" value="Ydc2_cat"/>
</dbReference>
<dbReference type="Gene3D" id="3.30.420.10">
    <property type="entry name" value="Ribonuclease H-like superfamily/Ribonuclease H"/>
    <property type="match status" value="1"/>
</dbReference>
<dbReference type="EMBL" id="JAEPRD010000058">
    <property type="protein sequence ID" value="KAG2202642.1"/>
    <property type="molecule type" value="Genomic_DNA"/>
</dbReference>
<name>A0A8H7V235_9FUNG</name>
<protein>
    <recommendedName>
        <fullName evidence="1">SAP domain-containing protein</fullName>
    </recommendedName>
</protein>
<comment type="caution">
    <text evidence="2">The sequence shown here is derived from an EMBL/GenBank/DDBJ whole genome shotgun (WGS) entry which is preliminary data.</text>
</comment>
<dbReference type="InterPro" id="IPR039197">
    <property type="entry name" value="Mrs1/Cce1"/>
</dbReference>
<dbReference type="AlphaFoldDB" id="A0A8H7V235"/>
<organism evidence="2 3">
    <name type="scientific">Mucor saturninus</name>
    <dbReference type="NCBI Taxonomy" id="64648"/>
    <lineage>
        <taxon>Eukaryota</taxon>
        <taxon>Fungi</taxon>
        <taxon>Fungi incertae sedis</taxon>
        <taxon>Mucoromycota</taxon>
        <taxon>Mucoromycotina</taxon>
        <taxon>Mucoromycetes</taxon>
        <taxon>Mucorales</taxon>
        <taxon>Mucorineae</taxon>
        <taxon>Mucoraceae</taxon>
        <taxon>Mucor</taxon>
    </lineage>
</organism>
<dbReference type="InterPro" id="IPR012337">
    <property type="entry name" value="RNaseH-like_sf"/>
</dbReference>
<dbReference type="PANTHER" id="PTHR28072:SF1">
    <property type="entry name" value="CRUCIFORM CUTTING ENDONUCLEASE 1, MITOCHONDRIAL-RELATED"/>
    <property type="match status" value="1"/>
</dbReference>
<reference evidence="2" key="1">
    <citation type="submission" date="2020-12" db="EMBL/GenBank/DDBJ databases">
        <title>Metabolic potential, ecology and presence of endohyphal bacteria is reflected in genomic diversity of Mucoromycotina.</title>
        <authorList>
            <person name="Muszewska A."/>
            <person name="Okrasinska A."/>
            <person name="Steczkiewicz K."/>
            <person name="Drgas O."/>
            <person name="Orlowska M."/>
            <person name="Perlinska-Lenart U."/>
            <person name="Aleksandrzak-Piekarczyk T."/>
            <person name="Szatraj K."/>
            <person name="Zielenkiewicz U."/>
            <person name="Pilsyk S."/>
            <person name="Malc E."/>
            <person name="Mieczkowski P."/>
            <person name="Kruszewska J.S."/>
            <person name="Biernat P."/>
            <person name="Pawlowska J."/>
        </authorList>
    </citation>
    <scope>NUCLEOTIDE SEQUENCE</scope>
    <source>
        <strain evidence="2">WA0000017839</strain>
    </source>
</reference>
<accession>A0A8H7V235</accession>
<dbReference type="OrthoDB" id="5552842at2759"/>
<gene>
    <name evidence="2" type="ORF">INT47_002074</name>
</gene>
<sequence length="261" mass="30184">MLKRFSEVLTAHKVVQLRQLAIQSGILSSGNKSQLVQRLAHHFETEPEDTCASVLSFDLGYRNFAFCHLNKDAEIVDWALVDFDLPSFHPSVTAPIIRQFIKDRIQDHLKVADKVLIEQQRARSNGSIGILEPILRVNSVEAILWGGLYEATERIDRPQLTMKPVLGQAVNSLWQPELDQVIADNPERFNKIKVGYYHKKQVSTLLVQYWLDTNTVIKCSEHFRAMFKNEKKKDDLSDCLIQALAWYRWSKFSKEYKKNLL</sequence>
<keyword evidence="3" id="KW-1185">Reference proteome</keyword>
<dbReference type="GO" id="GO:0003676">
    <property type="term" value="F:nucleic acid binding"/>
    <property type="evidence" value="ECO:0007669"/>
    <property type="project" value="InterPro"/>
</dbReference>
<evidence type="ECO:0000259" key="1">
    <source>
        <dbReference type="PROSITE" id="PS50800"/>
    </source>
</evidence>
<proteinExistence type="predicted"/>
<dbReference type="SUPFAM" id="SSF53098">
    <property type="entry name" value="Ribonuclease H-like"/>
    <property type="match status" value="1"/>
</dbReference>
<dbReference type="InterPro" id="IPR036397">
    <property type="entry name" value="RNaseH_sf"/>
</dbReference>
<dbReference type="Proteomes" id="UP000603453">
    <property type="component" value="Unassembled WGS sequence"/>
</dbReference>